<protein>
    <submittedName>
        <fullName evidence="9">Transposon Tf2-2 polyprotein</fullName>
    </submittedName>
</protein>
<dbReference type="PANTHER" id="PTHR37984:SF5">
    <property type="entry name" value="PROTEIN NYNRIN-LIKE"/>
    <property type="match status" value="1"/>
</dbReference>
<dbReference type="InterPro" id="IPR000477">
    <property type="entry name" value="RT_dom"/>
</dbReference>
<dbReference type="InterPro" id="IPR041577">
    <property type="entry name" value="RT_RNaseH_2"/>
</dbReference>
<dbReference type="Pfam" id="PF00078">
    <property type="entry name" value="RVT_1"/>
    <property type="match status" value="1"/>
</dbReference>
<gene>
    <name evidence="9" type="primary">Tf2-2_46</name>
    <name evidence="9" type="ORF">CK203_096955</name>
</gene>
<dbReference type="AlphaFoldDB" id="A0A438BTE2"/>
<accession>A0A438BTE2</accession>
<dbReference type="InterPro" id="IPR021109">
    <property type="entry name" value="Peptidase_aspartic_dom_sf"/>
</dbReference>
<dbReference type="PANTHER" id="PTHR37984">
    <property type="entry name" value="PROTEIN CBG26694"/>
    <property type="match status" value="1"/>
</dbReference>
<dbReference type="SUPFAM" id="SSF56672">
    <property type="entry name" value="DNA/RNA polymerases"/>
    <property type="match status" value="1"/>
</dbReference>
<dbReference type="Proteomes" id="UP000288805">
    <property type="component" value="Unassembled WGS sequence"/>
</dbReference>
<dbReference type="InterPro" id="IPR043502">
    <property type="entry name" value="DNA/RNA_pol_sf"/>
</dbReference>
<dbReference type="SUPFAM" id="SSF53098">
    <property type="entry name" value="Ribonuclease H-like"/>
    <property type="match status" value="1"/>
</dbReference>
<dbReference type="Gene3D" id="3.30.420.10">
    <property type="entry name" value="Ribonuclease H-like superfamily/Ribonuclease H"/>
    <property type="match status" value="2"/>
</dbReference>
<keyword evidence="5" id="KW-0511">Multifunctional enzyme</keyword>
<evidence type="ECO:0000313" key="10">
    <source>
        <dbReference type="Proteomes" id="UP000288805"/>
    </source>
</evidence>
<proteinExistence type="predicted"/>
<dbReference type="GO" id="GO:0016779">
    <property type="term" value="F:nucleotidyltransferase activity"/>
    <property type="evidence" value="ECO:0007669"/>
    <property type="project" value="UniProtKB-KW"/>
</dbReference>
<dbReference type="Pfam" id="PF17919">
    <property type="entry name" value="RT_RNaseH_2"/>
    <property type="match status" value="1"/>
</dbReference>
<dbReference type="GO" id="GO:0004519">
    <property type="term" value="F:endonuclease activity"/>
    <property type="evidence" value="ECO:0007669"/>
    <property type="project" value="UniProtKB-KW"/>
</dbReference>
<keyword evidence="1" id="KW-0808">Transferase</keyword>
<dbReference type="InterPro" id="IPR056924">
    <property type="entry name" value="SH3_Tf2-1"/>
</dbReference>
<evidence type="ECO:0000256" key="1">
    <source>
        <dbReference type="ARBA" id="ARBA00022679"/>
    </source>
</evidence>
<keyword evidence="4" id="KW-0378">Hydrolase</keyword>
<evidence type="ECO:0000259" key="7">
    <source>
        <dbReference type="Pfam" id="PF17919"/>
    </source>
</evidence>
<dbReference type="Gene3D" id="2.40.70.10">
    <property type="entry name" value="Acid Proteases"/>
    <property type="match status" value="1"/>
</dbReference>
<evidence type="ECO:0000259" key="6">
    <source>
        <dbReference type="Pfam" id="PF00078"/>
    </source>
</evidence>
<evidence type="ECO:0000259" key="8">
    <source>
        <dbReference type="Pfam" id="PF24626"/>
    </source>
</evidence>
<feature type="domain" description="Reverse transcriptase/retrotransposon-derived protein RNase H-like" evidence="7">
    <location>
        <begin position="224"/>
        <end position="304"/>
    </location>
</feature>
<evidence type="ECO:0000313" key="9">
    <source>
        <dbReference type="EMBL" id="RVW14233.1"/>
    </source>
</evidence>
<keyword evidence="4" id="KW-0255">Endonuclease</keyword>
<comment type="caution">
    <text evidence="9">The sequence shown here is derived from an EMBL/GenBank/DDBJ whole genome shotgun (WGS) entry which is preliminary data.</text>
</comment>
<reference evidence="9 10" key="1">
    <citation type="journal article" date="2018" name="PLoS Genet.">
        <title>Population sequencing reveals clonal diversity and ancestral inbreeding in the grapevine cultivar Chardonnay.</title>
        <authorList>
            <person name="Roach M.J."/>
            <person name="Johnson D.L."/>
            <person name="Bohlmann J."/>
            <person name="van Vuuren H.J."/>
            <person name="Jones S.J."/>
            <person name="Pretorius I.S."/>
            <person name="Schmidt S.A."/>
            <person name="Borneman A.R."/>
        </authorList>
    </citation>
    <scope>NUCLEOTIDE SEQUENCE [LARGE SCALE GENOMIC DNA]</scope>
    <source>
        <strain evidence="10">cv. Chardonnay</strain>
        <tissue evidence="9">Leaf</tissue>
    </source>
</reference>
<dbReference type="Gene3D" id="3.30.70.270">
    <property type="match status" value="1"/>
</dbReference>
<evidence type="ECO:0000256" key="3">
    <source>
        <dbReference type="ARBA" id="ARBA00022722"/>
    </source>
</evidence>
<dbReference type="InterPro" id="IPR043128">
    <property type="entry name" value="Rev_trsase/Diguanyl_cyclase"/>
</dbReference>
<evidence type="ECO:0000256" key="2">
    <source>
        <dbReference type="ARBA" id="ARBA00022695"/>
    </source>
</evidence>
<dbReference type="EMBL" id="QGNW01002625">
    <property type="protein sequence ID" value="RVW14233.1"/>
    <property type="molecule type" value="Genomic_DNA"/>
</dbReference>
<dbReference type="InterPro" id="IPR050951">
    <property type="entry name" value="Retrovirus_Pol_polyprotein"/>
</dbReference>
<feature type="domain" description="Reverse transcriptase" evidence="6">
    <location>
        <begin position="171"/>
        <end position="221"/>
    </location>
</feature>
<dbReference type="Pfam" id="PF24626">
    <property type="entry name" value="SH3_Tf2-1"/>
    <property type="match status" value="1"/>
</dbReference>
<dbReference type="InterPro" id="IPR012337">
    <property type="entry name" value="RNaseH-like_sf"/>
</dbReference>
<name>A0A438BTE2_VITVI</name>
<keyword evidence="3" id="KW-0540">Nuclease</keyword>
<evidence type="ECO:0000256" key="4">
    <source>
        <dbReference type="ARBA" id="ARBA00022759"/>
    </source>
</evidence>
<organism evidence="9 10">
    <name type="scientific">Vitis vinifera</name>
    <name type="common">Grape</name>
    <dbReference type="NCBI Taxonomy" id="29760"/>
    <lineage>
        <taxon>Eukaryota</taxon>
        <taxon>Viridiplantae</taxon>
        <taxon>Streptophyta</taxon>
        <taxon>Embryophyta</taxon>
        <taxon>Tracheophyta</taxon>
        <taxon>Spermatophyta</taxon>
        <taxon>Magnoliopsida</taxon>
        <taxon>eudicotyledons</taxon>
        <taxon>Gunneridae</taxon>
        <taxon>Pentapetalae</taxon>
        <taxon>rosids</taxon>
        <taxon>Vitales</taxon>
        <taxon>Vitaceae</taxon>
        <taxon>Viteae</taxon>
        <taxon>Vitis</taxon>
    </lineage>
</organism>
<dbReference type="GO" id="GO:0003676">
    <property type="term" value="F:nucleic acid binding"/>
    <property type="evidence" value="ECO:0007669"/>
    <property type="project" value="InterPro"/>
</dbReference>
<dbReference type="InterPro" id="IPR036397">
    <property type="entry name" value="RNaseH_sf"/>
</dbReference>
<sequence length="577" mass="66921">MKGVVMTKPVEKTTKFVQKTTRMAGCFICNGPHKSRDYPKRDKLLNLMNVDNKREFDSEIPPRVNPLQFLNVIHGETLVQKSLMHMHAIVNGEQFKVMVDSSVTHNFVATKETTKLGLKLEDDTDQIKVVNSKAQKIHGMAKIVPVQVDFFLKAKMALILHLGGLMVLEEIYLDDIVVYNQTLKEREKHLRMVVQQLREHRLYVKPEKCEFVQELITFLKHKISCQMAFEGLKEAISTKPVLWFPNLDLPFEVRIDASDRPLGGVLVQEGHPMAFKSKKLNNAKQRYSTHEKHNTVVDALRKNKAKVASKKGCNEKVLVGRRTPYGYKRKMAYVKSCLVCQMDKTEKKKVTRLLQPLPIPKKPWESISMDFIIGFPKVCDFKSIFMVVDRFSKYLVFIPAPNAYLAEKAARLFFIHVMKHFGLPRDITNGQIKMNNALLEEYLRHYVIATQKNWVDLLETAQLWYNLQRSSTTGMSPIELAIGVQPRMFDEEIAKKLAVRQGKKVPKYDDPFEVIKRMEKVAYMLKLPETIKFQLTFHVNCLKPYYENPDTKSVQIKRVSSLFMKQFDREMEKILDH</sequence>
<keyword evidence="2" id="KW-0548">Nucleotidyltransferase</keyword>
<evidence type="ECO:0000256" key="5">
    <source>
        <dbReference type="ARBA" id="ARBA00023268"/>
    </source>
</evidence>
<feature type="domain" description="Tf2-1-like SH3-like" evidence="8">
    <location>
        <begin position="499"/>
        <end position="545"/>
    </location>
</feature>